<dbReference type="InterPro" id="IPR001855">
    <property type="entry name" value="Defensin_beta-like"/>
</dbReference>
<proteinExistence type="predicted"/>
<dbReference type="Proteomes" id="UP000694424">
    <property type="component" value="Unplaced"/>
</dbReference>
<reference evidence="3" key="2">
    <citation type="submission" date="2025-09" db="UniProtKB">
        <authorList>
            <consortium name="Ensembl"/>
        </authorList>
    </citation>
    <scope>IDENTIFICATION</scope>
</reference>
<evidence type="ECO:0000256" key="1">
    <source>
        <dbReference type="SAM" id="SignalP"/>
    </source>
</evidence>
<organism evidence="3 4">
    <name type="scientific">Apteryx owenii</name>
    <name type="common">Little spotted kiwi</name>
    <dbReference type="NCBI Taxonomy" id="8824"/>
    <lineage>
        <taxon>Eukaryota</taxon>
        <taxon>Metazoa</taxon>
        <taxon>Chordata</taxon>
        <taxon>Craniata</taxon>
        <taxon>Vertebrata</taxon>
        <taxon>Euteleostomi</taxon>
        <taxon>Archelosauria</taxon>
        <taxon>Archosauria</taxon>
        <taxon>Dinosauria</taxon>
        <taxon>Saurischia</taxon>
        <taxon>Theropoda</taxon>
        <taxon>Coelurosauria</taxon>
        <taxon>Aves</taxon>
        <taxon>Palaeognathae</taxon>
        <taxon>Apterygiformes</taxon>
        <taxon>Apterygidae</taxon>
        <taxon>Apteryx</taxon>
    </lineage>
</organism>
<dbReference type="Ensembl" id="ENSAOWT00000032524.1">
    <property type="protein sequence ID" value="ENSAOWP00000028712.1"/>
    <property type="gene ID" value="ENSAOWG00000019345.1"/>
</dbReference>
<keyword evidence="4" id="KW-1185">Reference proteome</keyword>
<reference evidence="3" key="1">
    <citation type="submission" date="2025-08" db="UniProtKB">
        <authorList>
            <consortium name="Ensembl"/>
        </authorList>
    </citation>
    <scope>IDENTIFICATION</scope>
</reference>
<dbReference type="Pfam" id="PF00711">
    <property type="entry name" value="Defensin_beta"/>
    <property type="match status" value="1"/>
</dbReference>
<accession>A0A8B9QKS0</accession>
<protein>
    <recommendedName>
        <fullName evidence="2">Beta-defensin-like domain-containing protein</fullName>
    </recommendedName>
</protein>
<feature type="domain" description="Beta-defensin-like" evidence="2">
    <location>
        <begin position="37"/>
        <end position="69"/>
    </location>
</feature>
<evidence type="ECO:0000313" key="4">
    <source>
        <dbReference type="Proteomes" id="UP000694424"/>
    </source>
</evidence>
<feature type="chain" id="PRO_5034998884" description="Beta-defensin-like domain-containing protein" evidence="1">
    <location>
        <begin position="23"/>
        <end position="73"/>
    </location>
</feature>
<dbReference type="GO" id="GO:0006952">
    <property type="term" value="P:defense response"/>
    <property type="evidence" value="ECO:0007669"/>
    <property type="project" value="InterPro"/>
</dbReference>
<name>A0A8B9QKS0_APTOW</name>
<keyword evidence="1" id="KW-0732">Signal</keyword>
<dbReference type="SUPFAM" id="SSF57392">
    <property type="entry name" value="Defensin-like"/>
    <property type="match status" value="1"/>
</dbReference>
<evidence type="ECO:0000259" key="2">
    <source>
        <dbReference type="Pfam" id="PF00711"/>
    </source>
</evidence>
<dbReference type="GO" id="GO:0005576">
    <property type="term" value="C:extracellular region"/>
    <property type="evidence" value="ECO:0007669"/>
    <property type="project" value="InterPro"/>
</dbReference>
<dbReference type="AlphaFoldDB" id="A0A8B9QKS0"/>
<sequence>MKISYLFFAVLLLPSLGRKIKALLLRAGFMRVPNNDTQCKQAGGICSTHRCPLRTRAFGRCQQGIPCCRTVVS</sequence>
<evidence type="ECO:0000313" key="3">
    <source>
        <dbReference type="Ensembl" id="ENSAOWP00000028712.1"/>
    </source>
</evidence>
<feature type="signal peptide" evidence="1">
    <location>
        <begin position="1"/>
        <end position="22"/>
    </location>
</feature>